<dbReference type="GO" id="GO:0000166">
    <property type="term" value="F:nucleotide binding"/>
    <property type="evidence" value="ECO:0007669"/>
    <property type="project" value="UniProtKB-KW"/>
</dbReference>
<accession>A0ABD4T5C1</accession>
<comment type="pathway">
    <text evidence="4">Purine metabolism; GMP biosynthesis via salvage pathway; GMP from guanine: step 1/1.</text>
</comment>
<reference evidence="17 18" key="1">
    <citation type="journal article" date="2015" name="Genome Announc.">
        <title>Draft Genome Sequence of Filamentous Marine Cyanobacterium Lyngbya confervoides Strain BDU141951.</title>
        <authorList>
            <person name="Chandrababunaidu M.M."/>
            <person name="Sen D."/>
            <person name="Tripathy S."/>
        </authorList>
    </citation>
    <scope>NUCLEOTIDE SEQUENCE [LARGE SCALE GENOMIC DNA]</scope>
    <source>
        <strain evidence="17 18">BDU141951</strain>
    </source>
</reference>
<dbReference type="GO" id="GO:0046872">
    <property type="term" value="F:metal ion binding"/>
    <property type="evidence" value="ECO:0007669"/>
    <property type="project" value="UniProtKB-KW"/>
</dbReference>
<dbReference type="NCBIfam" id="TIGR01203">
    <property type="entry name" value="HGPRTase"/>
    <property type="match status" value="1"/>
</dbReference>
<evidence type="ECO:0000256" key="14">
    <source>
        <dbReference type="ARBA" id="ARBA00049402"/>
    </source>
</evidence>
<comment type="caution">
    <text evidence="17">The sequence shown here is derived from an EMBL/GenBank/DDBJ whole genome shotgun (WGS) entry which is preliminary data.</text>
</comment>
<dbReference type="PANTHER" id="PTHR43340">
    <property type="entry name" value="HYPOXANTHINE-GUANINE PHOSPHORIBOSYLTRANSFERASE"/>
    <property type="match status" value="1"/>
</dbReference>
<name>A0ABD4T5C1_9CYAN</name>
<evidence type="ECO:0000256" key="9">
    <source>
        <dbReference type="ARBA" id="ARBA00022723"/>
    </source>
</evidence>
<evidence type="ECO:0000256" key="5">
    <source>
        <dbReference type="ARBA" id="ARBA00008391"/>
    </source>
</evidence>
<keyword evidence="10 15" id="KW-0660">Purine salvage</keyword>
<evidence type="ECO:0000256" key="4">
    <source>
        <dbReference type="ARBA" id="ARBA00004676"/>
    </source>
</evidence>
<keyword evidence="18" id="KW-1185">Reference proteome</keyword>
<evidence type="ECO:0000256" key="12">
    <source>
        <dbReference type="ARBA" id="ARBA00022842"/>
    </source>
</evidence>
<dbReference type="Gene3D" id="3.40.50.2020">
    <property type="match status" value="1"/>
</dbReference>
<dbReference type="EC" id="2.4.2.8" evidence="15"/>
<gene>
    <name evidence="17" type="primary">hpt</name>
    <name evidence="17" type="ORF">QQ91_0013525</name>
</gene>
<dbReference type="AlphaFoldDB" id="A0ABD4T5C1"/>
<dbReference type="InterPro" id="IPR005904">
    <property type="entry name" value="Hxn_phspho_trans"/>
</dbReference>
<comment type="catalytic activity">
    <reaction evidence="13">
        <text>GMP + diphosphate = guanine + 5-phospho-alpha-D-ribose 1-diphosphate</text>
        <dbReference type="Rhea" id="RHEA:25424"/>
        <dbReference type="ChEBI" id="CHEBI:16235"/>
        <dbReference type="ChEBI" id="CHEBI:33019"/>
        <dbReference type="ChEBI" id="CHEBI:58017"/>
        <dbReference type="ChEBI" id="CHEBI:58115"/>
        <dbReference type="EC" id="2.4.2.8"/>
    </reaction>
    <physiologicalReaction direction="right-to-left" evidence="13">
        <dbReference type="Rhea" id="RHEA:25426"/>
    </physiologicalReaction>
</comment>
<evidence type="ECO:0000256" key="11">
    <source>
        <dbReference type="ARBA" id="ARBA00022741"/>
    </source>
</evidence>
<dbReference type="Proteomes" id="UP000031561">
    <property type="component" value="Unassembled WGS sequence"/>
</dbReference>
<keyword evidence="6 15" id="KW-0963">Cytoplasm</keyword>
<dbReference type="PANTHER" id="PTHR43340:SF1">
    <property type="entry name" value="HYPOXANTHINE PHOSPHORIBOSYLTRANSFERASE"/>
    <property type="match status" value="1"/>
</dbReference>
<dbReference type="FunFam" id="3.40.50.2020:FF:000006">
    <property type="entry name" value="Hypoxanthine phosphoribosyltransferase"/>
    <property type="match status" value="1"/>
</dbReference>
<dbReference type="RefSeq" id="WP_166275434.1">
    <property type="nucleotide sequence ID" value="NZ_JTHE03000079.1"/>
</dbReference>
<keyword evidence="8 15" id="KW-0808">Transferase</keyword>
<keyword evidence="11 15" id="KW-0547">Nucleotide-binding</keyword>
<dbReference type="GO" id="GO:0006166">
    <property type="term" value="P:purine ribonucleoside salvage"/>
    <property type="evidence" value="ECO:0007669"/>
    <property type="project" value="UniProtKB-KW"/>
</dbReference>
<evidence type="ECO:0000256" key="8">
    <source>
        <dbReference type="ARBA" id="ARBA00022679"/>
    </source>
</evidence>
<dbReference type="InterPro" id="IPR050408">
    <property type="entry name" value="HGPRT"/>
</dbReference>
<dbReference type="Pfam" id="PF00156">
    <property type="entry name" value="Pribosyltran"/>
    <property type="match status" value="1"/>
</dbReference>
<evidence type="ECO:0000256" key="3">
    <source>
        <dbReference type="ARBA" id="ARBA00004669"/>
    </source>
</evidence>
<evidence type="ECO:0000256" key="7">
    <source>
        <dbReference type="ARBA" id="ARBA00022676"/>
    </source>
</evidence>
<dbReference type="GO" id="GO:0005737">
    <property type="term" value="C:cytoplasm"/>
    <property type="evidence" value="ECO:0007669"/>
    <property type="project" value="UniProtKB-SubCell"/>
</dbReference>
<keyword evidence="9 15" id="KW-0479">Metal-binding</keyword>
<comment type="similarity">
    <text evidence="5 15">Belongs to the purine/pyrimidine phosphoribosyltransferase family.</text>
</comment>
<dbReference type="GO" id="GO:0052657">
    <property type="term" value="F:guanine phosphoribosyltransferase activity"/>
    <property type="evidence" value="ECO:0007669"/>
    <property type="project" value="UniProtKB-ARBA"/>
</dbReference>
<evidence type="ECO:0000313" key="17">
    <source>
        <dbReference type="EMBL" id="MCM1983836.1"/>
    </source>
</evidence>
<dbReference type="SUPFAM" id="SSF53271">
    <property type="entry name" value="PRTase-like"/>
    <property type="match status" value="1"/>
</dbReference>
<comment type="pathway">
    <text evidence="3 15">Purine metabolism; IMP biosynthesis via salvage pathway; IMP from hypoxanthine: step 1/1.</text>
</comment>
<dbReference type="EMBL" id="JTHE03000079">
    <property type="protein sequence ID" value="MCM1983836.1"/>
    <property type="molecule type" value="Genomic_DNA"/>
</dbReference>
<evidence type="ECO:0000256" key="2">
    <source>
        <dbReference type="ARBA" id="ARBA00004496"/>
    </source>
</evidence>
<comment type="catalytic activity">
    <reaction evidence="14">
        <text>IMP + diphosphate = hypoxanthine + 5-phospho-alpha-D-ribose 1-diphosphate</text>
        <dbReference type="Rhea" id="RHEA:17973"/>
        <dbReference type="ChEBI" id="CHEBI:17368"/>
        <dbReference type="ChEBI" id="CHEBI:33019"/>
        <dbReference type="ChEBI" id="CHEBI:58017"/>
        <dbReference type="ChEBI" id="CHEBI:58053"/>
        <dbReference type="EC" id="2.4.2.8"/>
    </reaction>
    <physiologicalReaction direction="right-to-left" evidence="14">
        <dbReference type="Rhea" id="RHEA:17975"/>
    </physiologicalReaction>
</comment>
<dbReference type="InterPro" id="IPR000836">
    <property type="entry name" value="PRTase_dom"/>
</dbReference>
<keyword evidence="7 15" id="KW-0328">Glycosyltransferase</keyword>
<keyword evidence="12 15" id="KW-0460">Magnesium</keyword>
<dbReference type="GO" id="GO:0006177">
    <property type="term" value="P:GMP biosynthetic process"/>
    <property type="evidence" value="ECO:0007669"/>
    <property type="project" value="UniProtKB-ARBA"/>
</dbReference>
<evidence type="ECO:0000256" key="6">
    <source>
        <dbReference type="ARBA" id="ARBA00022490"/>
    </source>
</evidence>
<evidence type="ECO:0000313" key="18">
    <source>
        <dbReference type="Proteomes" id="UP000031561"/>
    </source>
</evidence>
<protein>
    <recommendedName>
        <fullName evidence="15">Hypoxanthine phosphoribosyltransferase</fullName>
        <ecNumber evidence="15">2.4.2.8</ecNumber>
    </recommendedName>
</protein>
<feature type="domain" description="Phosphoribosyltransferase" evidence="16">
    <location>
        <begin position="12"/>
        <end position="159"/>
    </location>
</feature>
<dbReference type="GO" id="GO:0004422">
    <property type="term" value="F:hypoxanthine phosphoribosyltransferase activity"/>
    <property type="evidence" value="ECO:0007669"/>
    <property type="project" value="UniProtKB-ARBA"/>
</dbReference>
<evidence type="ECO:0000256" key="15">
    <source>
        <dbReference type="RuleBase" id="RU364099"/>
    </source>
</evidence>
<dbReference type="GO" id="GO:0006188">
    <property type="term" value="P:IMP biosynthetic process"/>
    <property type="evidence" value="ECO:0007669"/>
    <property type="project" value="UniProtKB-ARBA"/>
</dbReference>
<evidence type="ECO:0000259" key="16">
    <source>
        <dbReference type="Pfam" id="PF00156"/>
    </source>
</evidence>
<dbReference type="CDD" id="cd06223">
    <property type="entry name" value="PRTases_typeI"/>
    <property type="match status" value="1"/>
</dbReference>
<sequence>MNPELQLLISQEEIAQTVDGLARAINQDYRDQPLILVGILKGAFVFLADLMRQLQVPVQRVELIRLSSYGTRTRSSGTVQVLLDLPPQLLRHQPVLLVEDIVDTGLSTAKALQMLQQQQPASLRLCALLDKPARRQVPVHIDYLGCTVPDQFIVGYGIDWKEQYRHLPAIYTVQQLEADA</sequence>
<dbReference type="InterPro" id="IPR029057">
    <property type="entry name" value="PRTase-like"/>
</dbReference>
<evidence type="ECO:0000256" key="13">
    <source>
        <dbReference type="ARBA" id="ARBA00048811"/>
    </source>
</evidence>
<evidence type="ECO:0000256" key="10">
    <source>
        <dbReference type="ARBA" id="ARBA00022726"/>
    </source>
</evidence>
<comment type="subcellular location">
    <subcellularLocation>
        <location evidence="2 15">Cytoplasm</location>
    </subcellularLocation>
</comment>
<comment type="cofactor">
    <cofactor evidence="1 15">
        <name>Mg(2+)</name>
        <dbReference type="ChEBI" id="CHEBI:18420"/>
    </cofactor>
</comment>
<organism evidence="17 18">
    <name type="scientific">Lyngbya confervoides BDU141951</name>
    <dbReference type="NCBI Taxonomy" id="1574623"/>
    <lineage>
        <taxon>Bacteria</taxon>
        <taxon>Bacillati</taxon>
        <taxon>Cyanobacteriota</taxon>
        <taxon>Cyanophyceae</taxon>
        <taxon>Oscillatoriophycideae</taxon>
        <taxon>Oscillatoriales</taxon>
        <taxon>Microcoleaceae</taxon>
        <taxon>Lyngbya</taxon>
    </lineage>
</organism>
<proteinExistence type="inferred from homology"/>
<evidence type="ECO:0000256" key="1">
    <source>
        <dbReference type="ARBA" id="ARBA00001946"/>
    </source>
</evidence>